<feature type="domain" description="HD/PDEase" evidence="8">
    <location>
        <begin position="41"/>
        <end position="159"/>
    </location>
</feature>
<evidence type="ECO:0000256" key="3">
    <source>
        <dbReference type="ARBA" id="ARBA00001941"/>
    </source>
</evidence>
<protein>
    <recommendedName>
        <fullName evidence="5">5'-deoxynucleotidase</fullName>
        <ecNumber evidence="5">3.1.3.89</ecNumber>
    </recommendedName>
</protein>
<sequence length="206" mass="22809">MRSQDWLGGLDERLRRQLGFLIEIDRLKTVLRGTRIADESRRENTAEHSWHLALFALVLAEHADDAVDTLRVVRMLLIHDIVEIDAGDTPVFGGTPAAEQAEREQRAADRLFGLLPDDQVDEFRSSWDEFEAAETPDARFAKALDRLQPSLLNHVVGGGTWTDYGVDEATERATTRRVADAAPALGDALEAAIADAVANGWLRPNS</sequence>
<keyword evidence="6" id="KW-0479">Metal-binding</keyword>
<evidence type="ECO:0000313" key="9">
    <source>
        <dbReference type="EMBL" id="TDT16366.1"/>
    </source>
</evidence>
<dbReference type="GO" id="GO:0046872">
    <property type="term" value="F:metal ion binding"/>
    <property type="evidence" value="ECO:0007669"/>
    <property type="project" value="UniProtKB-KW"/>
</dbReference>
<evidence type="ECO:0000259" key="8">
    <source>
        <dbReference type="SMART" id="SM00471"/>
    </source>
</evidence>
<dbReference type="SUPFAM" id="SSF109604">
    <property type="entry name" value="HD-domain/PDEase-like"/>
    <property type="match status" value="1"/>
</dbReference>
<keyword evidence="7 9" id="KW-0378">Hydrolase</keyword>
<comment type="cofactor">
    <cofactor evidence="2">
        <name>Mn(2+)</name>
        <dbReference type="ChEBI" id="CHEBI:29035"/>
    </cofactor>
</comment>
<comment type="subunit">
    <text evidence="4">Homodimer.</text>
</comment>
<evidence type="ECO:0000256" key="1">
    <source>
        <dbReference type="ARBA" id="ARBA00001638"/>
    </source>
</evidence>
<evidence type="ECO:0000256" key="2">
    <source>
        <dbReference type="ARBA" id="ARBA00001936"/>
    </source>
</evidence>
<evidence type="ECO:0000256" key="4">
    <source>
        <dbReference type="ARBA" id="ARBA00011738"/>
    </source>
</evidence>
<comment type="caution">
    <text evidence="9">The sequence shown here is derived from an EMBL/GenBank/DDBJ whole genome shotgun (WGS) entry which is preliminary data.</text>
</comment>
<evidence type="ECO:0000256" key="6">
    <source>
        <dbReference type="ARBA" id="ARBA00022723"/>
    </source>
</evidence>
<name>A0A4R7I1A7_9ACTN</name>
<dbReference type="OrthoDB" id="9796032at2"/>
<dbReference type="SMART" id="SM00471">
    <property type="entry name" value="HDc"/>
    <property type="match status" value="1"/>
</dbReference>
<dbReference type="GO" id="GO:0005737">
    <property type="term" value="C:cytoplasm"/>
    <property type="evidence" value="ECO:0007669"/>
    <property type="project" value="TreeGrafter"/>
</dbReference>
<organism evidence="9 10">
    <name type="scientific">Ilumatobacter fluminis</name>
    <dbReference type="NCBI Taxonomy" id="467091"/>
    <lineage>
        <taxon>Bacteria</taxon>
        <taxon>Bacillati</taxon>
        <taxon>Actinomycetota</taxon>
        <taxon>Acidimicrobiia</taxon>
        <taxon>Acidimicrobiales</taxon>
        <taxon>Ilumatobacteraceae</taxon>
        <taxon>Ilumatobacter</taxon>
    </lineage>
</organism>
<dbReference type="InterPro" id="IPR003607">
    <property type="entry name" value="HD/PDEase_dom"/>
</dbReference>
<dbReference type="PANTHER" id="PTHR11845">
    <property type="entry name" value="5'-DEOXYNUCLEOTIDASE HDDC2"/>
    <property type="match status" value="1"/>
</dbReference>
<dbReference type="PANTHER" id="PTHR11845:SF13">
    <property type="entry name" value="5'-DEOXYNUCLEOTIDASE HDDC2"/>
    <property type="match status" value="1"/>
</dbReference>
<dbReference type="AlphaFoldDB" id="A0A4R7I1A7"/>
<gene>
    <name evidence="9" type="ORF">BDK89_1952</name>
</gene>
<dbReference type="RefSeq" id="WP_133868755.1">
    <property type="nucleotide sequence ID" value="NZ_SOAU01000001.1"/>
</dbReference>
<dbReference type="GO" id="GO:0002953">
    <property type="term" value="F:5'-deoxynucleotidase activity"/>
    <property type="evidence" value="ECO:0007669"/>
    <property type="project" value="UniProtKB-EC"/>
</dbReference>
<evidence type="ECO:0000256" key="7">
    <source>
        <dbReference type="ARBA" id="ARBA00022801"/>
    </source>
</evidence>
<dbReference type="InterPro" id="IPR006674">
    <property type="entry name" value="HD_domain"/>
</dbReference>
<reference evidence="9 10" key="1">
    <citation type="submission" date="2019-03" db="EMBL/GenBank/DDBJ databases">
        <title>Sequencing the genomes of 1000 actinobacteria strains.</title>
        <authorList>
            <person name="Klenk H.-P."/>
        </authorList>
    </citation>
    <scope>NUCLEOTIDE SEQUENCE [LARGE SCALE GENOMIC DNA]</scope>
    <source>
        <strain evidence="9 10">DSM 18936</strain>
    </source>
</reference>
<comment type="catalytic activity">
    <reaction evidence="1">
        <text>a 2'-deoxyribonucleoside 5'-phosphate + H2O = a 2'-deoxyribonucleoside + phosphate</text>
        <dbReference type="Rhea" id="RHEA:36167"/>
        <dbReference type="ChEBI" id="CHEBI:15377"/>
        <dbReference type="ChEBI" id="CHEBI:18274"/>
        <dbReference type="ChEBI" id="CHEBI:43474"/>
        <dbReference type="ChEBI" id="CHEBI:65317"/>
        <dbReference type="EC" id="3.1.3.89"/>
    </reaction>
</comment>
<dbReference type="EMBL" id="SOAU01000001">
    <property type="protein sequence ID" value="TDT16366.1"/>
    <property type="molecule type" value="Genomic_DNA"/>
</dbReference>
<accession>A0A4R7I1A7</accession>
<dbReference type="Gene3D" id="1.10.3210.10">
    <property type="entry name" value="Hypothetical protein af1432"/>
    <property type="match status" value="1"/>
</dbReference>
<keyword evidence="10" id="KW-1185">Reference proteome</keyword>
<dbReference type="EC" id="3.1.3.89" evidence="5"/>
<evidence type="ECO:0000313" key="10">
    <source>
        <dbReference type="Proteomes" id="UP000294558"/>
    </source>
</evidence>
<dbReference type="Proteomes" id="UP000294558">
    <property type="component" value="Unassembled WGS sequence"/>
</dbReference>
<comment type="cofactor">
    <cofactor evidence="3">
        <name>Co(2+)</name>
        <dbReference type="ChEBI" id="CHEBI:48828"/>
    </cofactor>
</comment>
<evidence type="ECO:0000256" key="5">
    <source>
        <dbReference type="ARBA" id="ARBA00012964"/>
    </source>
</evidence>
<dbReference type="InterPro" id="IPR039356">
    <property type="entry name" value="YfbR/HDDC2"/>
</dbReference>
<dbReference type="Pfam" id="PF13023">
    <property type="entry name" value="HD_3"/>
    <property type="match status" value="1"/>
</dbReference>
<proteinExistence type="predicted"/>